<evidence type="ECO:0000313" key="2">
    <source>
        <dbReference type="EMBL" id="KAK2193509.1"/>
    </source>
</evidence>
<dbReference type="AlphaFoldDB" id="A0AAD9UL45"/>
<proteinExistence type="predicted"/>
<sequence length="63" mass="7115">MSVTLLMQDTSCMRHPCHCDRKHSQAELMLAAVFGHYLLGAWTLTILCECSMLLIRQNSVVCC</sequence>
<organism evidence="2 3">
    <name type="scientific">Ridgeia piscesae</name>
    <name type="common">Tubeworm</name>
    <dbReference type="NCBI Taxonomy" id="27915"/>
    <lineage>
        <taxon>Eukaryota</taxon>
        <taxon>Metazoa</taxon>
        <taxon>Spiralia</taxon>
        <taxon>Lophotrochozoa</taxon>
        <taxon>Annelida</taxon>
        <taxon>Polychaeta</taxon>
        <taxon>Sedentaria</taxon>
        <taxon>Canalipalpata</taxon>
        <taxon>Sabellida</taxon>
        <taxon>Siboglinidae</taxon>
        <taxon>Ridgeia</taxon>
    </lineage>
</organism>
<gene>
    <name evidence="2" type="ORF">NP493_12g11043</name>
</gene>
<accession>A0AAD9UL45</accession>
<keyword evidence="3" id="KW-1185">Reference proteome</keyword>
<name>A0AAD9UL45_RIDPI</name>
<evidence type="ECO:0000256" key="1">
    <source>
        <dbReference type="SAM" id="Phobius"/>
    </source>
</evidence>
<keyword evidence="1" id="KW-0812">Transmembrane</keyword>
<dbReference type="EMBL" id="JAODUO010000012">
    <property type="protein sequence ID" value="KAK2193509.1"/>
    <property type="molecule type" value="Genomic_DNA"/>
</dbReference>
<comment type="caution">
    <text evidence="2">The sequence shown here is derived from an EMBL/GenBank/DDBJ whole genome shotgun (WGS) entry which is preliminary data.</text>
</comment>
<keyword evidence="1" id="KW-1133">Transmembrane helix</keyword>
<dbReference type="Proteomes" id="UP001209878">
    <property type="component" value="Unassembled WGS sequence"/>
</dbReference>
<evidence type="ECO:0000313" key="3">
    <source>
        <dbReference type="Proteomes" id="UP001209878"/>
    </source>
</evidence>
<protein>
    <submittedName>
        <fullName evidence="2">Uncharacterized protein</fullName>
    </submittedName>
</protein>
<feature type="transmembrane region" description="Helical" evidence="1">
    <location>
        <begin position="28"/>
        <end position="48"/>
    </location>
</feature>
<keyword evidence="1" id="KW-0472">Membrane</keyword>
<reference evidence="2" key="1">
    <citation type="journal article" date="2023" name="Mol. Biol. Evol.">
        <title>Third-Generation Sequencing Reveals the Adaptive Role of the Epigenome in Three Deep-Sea Polychaetes.</title>
        <authorList>
            <person name="Perez M."/>
            <person name="Aroh O."/>
            <person name="Sun Y."/>
            <person name="Lan Y."/>
            <person name="Juniper S.K."/>
            <person name="Young C.R."/>
            <person name="Angers B."/>
            <person name="Qian P.Y."/>
        </authorList>
    </citation>
    <scope>NUCLEOTIDE SEQUENCE</scope>
    <source>
        <strain evidence="2">R07B-5</strain>
    </source>
</reference>